<keyword evidence="14" id="KW-1185">Reference proteome</keyword>
<dbReference type="InterPro" id="IPR050091">
    <property type="entry name" value="PKS_NRPS_Biosynth_Enz"/>
</dbReference>
<sequence length="2613" mass="287718">MPSLSQPEGRKGEHHPTNHQTKGNGDANAAHCNEPMPIAIVGISCRFPGDATDPEQLWNMISKGRSAWSEVPPDRWNVDAFHHPSGDRQGTMNVRGGHFLKNDIAAFDAPFFTITPNEAKAMDPQQRIMLELVYESLESAGISMHDVVGSDTSCFVGCSNKDYDILGGKDGEDLAKYHVTGTSDATLSNRLSWFYDLHGPNLCLDTACSSSIVALHLACQSLRAGESKMSICGAVNLILNPDGLIVMTRLGFLGEKCRTFDHKASGYSRGEGAASLVLKPLDDAIRDNDVIRAVIRGTAVNQDGKTPGLTLPNAEMQEQLIKTAYKNAGLDFQDTGYFEAHGTGTPAGDPLETRAIGSMVGKKRSSADPLVVGSVKSNIGHLEGAAGLAGLIKAVYVLEKGMIPPNMWFEKINPRILLDEWNLKIPTEMTPWPTQGLRRVSVNSFGIGGTNAHAIVDDAYHYLHSRGLNGRHNTTVVPQSNSNGTDSNHESSTNGHTSNTEKQTSQLLIWSSHDQAGISRLQQLYLDYLRRKEEKAAPDMTARLSYTLNERRTIFPWRTFCVASTIKDVERSLENGLSKPVRSSQPPKRIANTGVIDELQRSEKDSNINRTAYSQPICTAVQVALVDLLNQWNVRPVAVVGHSSGEIAAAYCAGFISQESAWTIAFQRGRLSDTIKTISPKIEGAMFAAGIGEDEIQEYLGRVRGGKVSVACINSPWSVTVSGDAAGIDELYDMLISDRVFARKLKVDVAYHSHHMQSIAKDYLQSLQHIRTINPTSTDNLRMFSSLTGRLVESTELGPQYWVDNMTCQVKFFQAFKSLVHFSASKRHRRGTEKPFADFIIEIGPHAALKGPLRQMLNSDYGKAESMTYCSVLERNFNAATTALTVAGQLFAHGYAVNISRANKPQQLNSQPLAYLVNLPPFPWNRSYRYWHEGRMSTDYRFRKQPRHDLLGAPTSDHNPLEPRWRNFLRVNENPWYVHFAFLFGLKNLRYRRHDSWRKDNADSHIFYRVQDHRVQSNILYPAAGMCVMAIEAAKQCADIARKIKAFELRDTRIGSAIIVPQDEAGVETMLHFRPWKLGSQAPTSVWHEFIIYSRLDKEEWQENCSGLIITHYKPEGPAVLNDSLEETLEHKRSRNLFNEEKKRCLKEDSPRKIYAAIDTVGLHYGPLFQNFTLTRLGHHAAVCNIKIPDTKRMMPSNYEYLHTIHPIVLDTVFQMWMPSYVSAHGTPEAAFVPQFLEKLYISADVAALAPGDELHGHVATSVQGYRQLTANMAMSNPTWDHPLITVEGLRFKTLAASTAGSMMADAQTDMRKLCSYPVWKEEVDFLSRTQARDLFSPFAKYIPHPGSHVIEELELTCFVFMKRILEEYTPQQAQKFAPHFRLFYGYMHNRYQLGLQGKLEHQSGRIDWLNLSALEETSLLDRVSQSSADGKILCHIGQHLPAVLEGKADPLEILLQENRLGEWYAKGLGLPEAYAQISQYMDRTLHKRPGINILEIGAGTGGTTQSLLRSLTDGNESQPRFGSYTFTDISTGFFESAQEKLKEWEPYMVYKKLNIEQSPSTQGFETGSFDVVIATNVLHATRTMTKTLANVHSLLKPGGKLILTETTHLPMRISMIVGSLPGWWLGEDDGRKFGPTLNEIEWDDLLRRTGFSGINFELPDYEEPLEHAISVMVSSVPTKSEHLRVADVFIVEPMDIQEDVAALSSQLKAQLISSDLTVAVVTMDAIADLKVQGKLFIVLVETQTPILADLKEKDFYAFRQMALESAGVLWVTRGGAISGSVPEMSTISGLARVIRAEAPAVQLVTLDIDPSSALDNITTAENIQRVFASTCGAQSPQNPDNEFALRNGFILINRLHEHQAMDKMLTNLGKTPAATLLPFVSGGRSLKLEVRVPGMLDTLQFVDDPRVAMPLPADDVEIEVHATGLNFMDIMVSMGQISDSVLGLECSGIVTKSGSNVSSLKPGDRVMAFTEGSFATKVRAPAAIVQPIPEGMGFDIAASIPLIYSTAYYSLFDAARLQAGERILIHAAAGGVGQAAIVLAQHLHAEIFVTVGSEEKKTLLMRAYGIREDHIFNSRNLDFAKGIMRMTDGKGVDVVLNSLAGEALRQTWNCIAMFGRFIEIGKKDIVGNTGLDMAPFMRNVSFISVNLLAIGRKSIKPTARIMEDVVALIRKGVIRAIEPVTKFPYSEMEQAFRFLQGGKSPGKVVVIPHEEDIVPIIPEKAVSATFEKNATYVLAGGLGGLGRSIGQWMASHGAVNIVFVSRSGLQKAKAQQTVKELSSCGVKATVFACDICDISALEKVFKECENELPPIRGVIQAAMVVEDSTFESMEFSQYLAATRPKITGTRNLHACSPSSLDFFVMLSSGTGICGSRSQANYAAGNTFQDAFAVYRTQQNLPATVIDLGVVLEVGWAAENAEAGERFTKLGLIGIHEREVHAFLASAITGRVGGGDGTRIPAQIMTGLGTGASAEDDDDGEKRFWMQDARFSHLCLIDRQAANPLESGSNETKRLQTVLADVASLAAAADLVRDALAAKLAKSLMMPVKDLDTGKPVSTFGVDSLVAVEVRNWIFRECKADVSIFDVLSNVPLTALAGKIAAKSKLIPAAVLEGENL</sequence>
<evidence type="ECO:0000259" key="11">
    <source>
        <dbReference type="PROSITE" id="PS52004"/>
    </source>
</evidence>
<dbReference type="PANTHER" id="PTHR43775">
    <property type="entry name" value="FATTY ACID SYNTHASE"/>
    <property type="match status" value="1"/>
</dbReference>
<dbReference type="Pfam" id="PF23297">
    <property type="entry name" value="ACP_SdgA_C"/>
    <property type="match status" value="1"/>
</dbReference>
<dbReference type="InterPro" id="IPR020807">
    <property type="entry name" value="PKS_DH"/>
</dbReference>
<dbReference type="GO" id="GO:0030639">
    <property type="term" value="P:polyketide biosynthetic process"/>
    <property type="evidence" value="ECO:0007669"/>
    <property type="project" value="UniProtKB-ARBA"/>
</dbReference>
<keyword evidence="6" id="KW-0511">Multifunctional enzyme</keyword>
<keyword evidence="3" id="KW-0808">Transferase</keyword>
<feature type="region of interest" description="C-terminal hotdog fold" evidence="8">
    <location>
        <begin position="1146"/>
        <end position="1301"/>
    </location>
</feature>
<organism evidence="13 14">
    <name type="scientific">Alectoria fallacina</name>
    <dbReference type="NCBI Taxonomy" id="1903189"/>
    <lineage>
        <taxon>Eukaryota</taxon>
        <taxon>Fungi</taxon>
        <taxon>Dikarya</taxon>
        <taxon>Ascomycota</taxon>
        <taxon>Pezizomycotina</taxon>
        <taxon>Lecanoromycetes</taxon>
        <taxon>OSLEUM clade</taxon>
        <taxon>Lecanoromycetidae</taxon>
        <taxon>Lecanorales</taxon>
        <taxon>Lecanorineae</taxon>
        <taxon>Parmeliaceae</taxon>
        <taxon>Alectoria</taxon>
    </lineage>
</organism>
<dbReference type="InterPro" id="IPR056501">
    <property type="entry name" value="NAD-bd_HRPKS_sdrA"/>
</dbReference>
<comment type="caution">
    <text evidence="13">The sequence shown here is derived from an EMBL/GenBank/DDBJ whole genome shotgun (WGS) entry which is preliminary data.</text>
</comment>
<dbReference type="Pfam" id="PF13602">
    <property type="entry name" value="ADH_zinc_N_2"/>
    <property type="match status" value="1"/>
</dbReference>
<dbReference type="PROSITE" id="PS50075">
    <property type="entry name" value="CARRIER"/>
    <property type="match status" value="1"/>
</dbReference>
<feature type="domain" description="Ketosynthase family 3 (KS3)" evidence="11">
    <location>
        <begin position="35"/>
        <end position="458"/>
    </location>
</feature>
<dbReference type="InterPro" id="IPR020806">
    <property type="entry name" value="PKS_PP-bd"/>
</dbReference>
<feature type="domain" description="Carrier" evidence="10">
    <location>
        <begin position="2523"/>
        <end position="2600"/>
    </location>
</feature>
<dbReference type="InterPro" id="IPR016035">
    <property type="entry name" value="Acyl_Trfase/lysoPLipase"/>
</dbReference>
<dbReference type="InterPro" id="IPR013154">
    <property type="entry name" value="ADH-like_N"/>
</dbReference>
<dbReference type="InterPro" id="IPR013217">
    <property type="entry name" value="Methyltransf_12"/>
</dbReference>
<dbReference type="CDD" id="cd05195">
    <property type="entry name" value="enoyl_red"/>
    <property type="match status" value="1"/>
</dbReference>
<dbReference type="Gene3D" id="3.40.366.10">
    <property type="entry name" value="Malonyl-Coenzyme A Acyl Carrier Protein, domain 2"/>
    <property type="match status" value="1"/>
</dbReference>
<evidence type="ECO:0000259" key="12">
    <source>
        <dbReference type="PROSITE" id="PS52019"/>
    </source>
</evidence>
<dbReference type="InterPro" id="IPR014043">
    <property type="entry name" value="Acyl_transferase_dom"/>
</dbReference>
<feature type="active site" description="Proton donor; for dehydratase activity" evidence="8">
    <location>
        <position position="1211"/>
    </location>
</feature>
<dbReference type="SMART" id="SM00823">
    <property type="entry name" value="PKS_PP"/>
    <property type="match status" value="1"/>
</dbReference>
<dbReference type="InterPro" id="IPR029063">
    <property type="entry name" value="SAM-dependent_MTases_sf"/>
</dbReference>
<dbReference type="InterPro" id="IPR036736">
    <property type="entry name" value="ACP-like_sf"/>
</dbReference>
<dbReference type="InterPro" id="IPR049551">
    <property type="entry name" value="PKS_DH_C"/>
</dbReference>
<dbReference type="SUPFAM" id="SSF52151">
    <property type="entry name" value="FabD/lysophospholipase-like"/>
    <property type="match status" value="1"/>
</dbReference>
<evidence type="ECO:0000256" key="1">
    <source>
        <dbReference type="ARBA" id="ARBA00022450"/>
    </source>
</evidence>
<keyword evidence="2" id="KW-0597">Phosphoprotein</keyword>
<dbReference type="FunFam" id="3.40.50.720:FF:000209">
    <property type="entry name" value="Polyketide synthase Pks12"/>
    <property type="match status" value="1"/>
</dbReference>
<dbReference type="Gene3D" id="1.10.1200.10">
    <property type="entry name" value="ACP-like"/>
    <property type="match status" value="1"/>
</dbReference>
<evidence type="ECO:0000256" key="8">
    <source>
        <dbReference type="PROSITE-ProRule" id="PRU01363"/>
    </source>
</evidence>
<dbReference type="SMART" id="SM00829">
    <property type="entry name" value="PKS_ER"/>
    <property type="match status" value="1"/>
</dbReference>
<evidence type="ECO:0000259" key="10">
    <source>
        <dbReference type="PROSITE" id="PS50075"/>
    </source>
</evidence>
<dbReference type="InterPro" id="IPR014030">
    <property type="entry name" value="Ketoacyl_synth_N"/>
</dbReference>
<dbReference type="SMART" id="SM00825">
    <property type="entry name" value="PKS_KS"/>
    <property type="match status" value="1"/>
</dbReference>
<evidence type="ECO:0000256" key="9">
    <source>
        <dbReference type="SAM" id="MobiDB-lite"/>
    </source>
</evidence>
<dbReference type="InterPro" id="IPR032821">
    <property type="entry name" value="PKS_assoc"/>
</dbReference>
<dbReference type="GO" id="GO:0016491">
    <property type="term" value="F:oxidoreductase activity"/>
    <property type="evidence" value="ECO:0007669"/>
    <property type="project" value="UniProtKB-KW"/>
</dbReference>
<keyword evidence="1" id="KW-0596">Phosphopantetheine</keyword>
<dbReference type="PROSITE" id="PS00012">
    <property type="entry name" value="PHOSPHOPANTETHEINE"/>
    <property type="match status" value="1"/>
</dbReference>
<name>A0A8H3IWE8_9LECA</name>
<evidence type="ECO:0000256" key="2">
    <source>
        <dbReference type="ARBA" id="ARBA00022553"/>
    </source>
</evidence>
<dbReference type="Gene3D" id="3.40.50.720">
    <property type="entry name" value="NAD(P)-binding Rossmann-like Domain"/>
    <property type="match status" value="2"/>
</dbReference>
<dbReference type="Pfam" id="PF08659">
    <property type="entry name" value="KR"/>
    <property type="match status" value="1"/>
</dbReference>
<dbReference type="PROSITE" id="PS52004">
    <property type="entry name" value="KS3_2"/>
    <property type="match status" value="1"/>
</dbReference>
<dbReference type="SUPFAM" id="SSF51735">
    <property type="entry name" value="NAD(P)-binding Rossmann-fold domains"/>
    <property type="match status" value="2"/>
</dbReference>
<feature type="region of interest" description="N-terminal hotdog fold" evidence="8">
    <location>
        <begin position="948"/>
        <end position="1116"/>
    </location>
</feature>
<evidence type="ECO:0000256" key="6">
    <source>
        <dbReference type="ARBA" id="ARBA00023268"/>
    </source>
</evidence>
<dbReference type="GO" id="GO:0004312">
    <property type="term" value="F:fatty acid synthase activity"/>
    <property type="evidence" value="ECO:0007669"/>
    <property type="project" value="TreeGrafter"/>
</dbReference>
<dbReference type="GO" id="GO:1901336">
    <property type="term" value="P:lactone biosynthetic process"/>
    <property type="evidence" value="ECO:0007669"/>
    <property type="project" value="UniProtKB-ARBA"/>
</dbReference>
<dbReference type="EMBL" id="CAJPDR010000444">
    <property type="protein sequence ID" value="CAF9936490.1"/>
    <property type="molecule type" value="Genomic_DNA"/>
</dbReference>
<evidence type="ECO:0000256" key="5">
    <source>
        <dbReference type="ARBA" id="ARBA00023002"/>
    </source>
</evidence>
<dbReference type="Pfam" id="PF08240">
    <property type="entry name" value="ADH_N"/>
    <property type="match status" value="1"/>
</dbReference>
<dbReference type="InterPro" id="IPR014031">
    <property type="entry name" value="Ketoacyl_synth_C"/>
</dbReference>
<dbReference type="Gene3D" id="3.40.50.150">
    <property type="entry name" value="Vaccinia Virus protein VP39"/>
    <property type="match status" value="1"/>
</dbReference>
<dbReference type="Proteomes" id="UP000664203">
    <property type="component" value="Unassembled WGS sequence"/>
</dbReference>
<dbReference type="InterPro" id="IPR016039">
    <property type="entry name" value="Thiolase-like"/>
</dbReference>
<dbReference type="SMART" id="SM00827">
    <property type="entry name" value="PKS_AT"/>
    <property type="match status" value="1"/>
</dbReference>
<dbReference type="GO" id="GO:0004315">
    <property type="term" value="F:3-oxoacyl-[acyl-carrier-protein] synthase activity"/>
    <property type="evidence" value="ECO:0007669"/>
    <property type="project" value="InterPro"/>
</dbReference>
<dbReference type="InterPro" id="IPR020841">
    <property type="entry name" value="PKS_Beta-ketoAc_synthase_dom"/>
</dbReference>
<dbReference type="OrthoDB" id="329835at2759"/>
<feature type="region of interest" description="Disordered" evidence="9">
    <location>
        <begin position="471"/>
        <end position="503"/>
    </location>
</feature>
<dbReference type="Pfam" id="PF16197">
    <property type="entry name" value="KAsynt_C_assoc"/>
    <property type="match status" value="1"/>
</dbReference>
<keyword evidence="7" id="KW-0012">Acyltransferase</keyword>
<dbReference type="Pfam" id="PF00109">
    <property type="entry name" value="ketoacyl-synt"/>
    <property type="match status" value="1"/>
</dbReference>
<dbReference type="Pfam" id="PF02801">
    <property type="entry name" value="Ketoacyl-synt_C"/>
    <property type="match status" value="1"/>
</dbReference>
<dbReference type="Gene3D" id="3.10.129.110">
    <property type="entry name" value="Polyketide synthase dehydratase"/>
    <property type="match status" value="2"/>
</dbReference>
<dbReference type="Gene3D" id="3.90.180.10">
    <property type="entry name" value="Medium-chain alcohol dehydrogenases, catalytic domain"/>
    <property type="match status" value="1"/>
</dbReference>
<dbReference type="InterPro" id="IPR013968">
    <property type="entry name" value="PKS_KR"/>
</dbReference>
<dbReference type="InterPro" id="IPR036291">
    <property type="entry name" value="NAD(P)-bd_dom_sf"/>
</dbReference>
<dbReference type="Pfam" id="PF08242">
    <property type="entry name" value="Methyltransf_12"/>
    <property type="match status" value="1"/>
</dbReference>
<dbReference type="GO" id="GO:0006633">
    <property type="term" value="P:fatty acid biosynthetic process"/>
    <property type="evidence" value="ECO:0007669"/>
    <property type="project" value="InterPro"/>
</dbReference>
<evidence type="ECO:0008006" key="15">
    <source>
        <dbReference type="Google" id="ProtNLM"/>
    </source>
</evidence>
<dbReference type="InterPro" id="IPR057326">
    <property type="entry name" value="KR_dom"/>
</dbReference>
<dbReference type="SUPFAM" id="SSF55048">
    <property type="entry name" value="Probable ACP-binding domain of malonyl-CoA ACP transacylase"/>
    <property type="match status" value="1"/>
</dbReference>
<feature type="region of interest" description="Disordered" evidence="9">
    <location>
        <begin position="1"/>
        <end position="31"/>
    </location>
</feature>
<dbReference type="InterPro" id="IPR006162">
    <property type="entry name" value="Ppantetheine_attach_site"/>
</dbReference>
<keyword evidence="5" id="KW-0560">Oxidoreductase</keyword>
<dbReference type="InterPro" id="IPR018201">
    <property type="entry name" value="Ketoacyl_synth_AS"/>
</dbReference>
<evidence type="ECO:0000256" key="3">
    <source>
        <dbReference type="ARBA" id="ARBA00022679"/>
    </source>
</evidence>
<dbReference type="InterPro" id="IPR016036">
    <property type="entry name" value="Malonyl_transacylase_ACP-bd"/>
</dbReference>
<dbReference type="PROSITE" id="PS52019">
    <property type="entry name" value="PKS_MFAS_DH"/>
    <property type="match status" value="1"/>
</dbReference>
<dbReference type="Gene3D" id="3.40.47.10">
    <property type="match status" value="1"/>
</dbReference>
<dbReference type="InterPro" id="IPR011032">
    <property type="entry name" value="GroES-like_sf"/>
</dbReference>
<dbReference type="CDD" id="cd00833">
    <property type="entry name" value="PKS"/>
    <property type="match status" value="1"/>
</dbReference>
<dbReference type="FunFam" id="3.40.47.10:FF:000019">
    <property type="entry name" value="Polyketide synthase type I"/>
    <property type="match status" value="1"/>
</dbReference>
<dbReference type="InterPro" id="IPR001227">
    <property type="entry name" value="Ac_transferase_dom_sf"/>
</dbReference>
<dbReference type="PANTHER" id="PTHR43775:SF29">
    <property type="entry name" value="ASPERFURANONE POLYKETIDE SYNTHASE AFOG-RELATED"/>
    <property type="match status" value="1"/>
</dbReference>
<gene>
    <name evidence="13" type="ORF">ALECFALPRED_006868</name>
</gene>
<dbReference type="SUPFAM" id="SSF50129">
    <property type="entry name" value="GroES-like"/>
    <property type="match status" value="1"/>
</dbReference>
<dbReference type="PROSITE" id="PS00606">
    <property type="entry name" value="KS3_1"/>
    <property type="match status" value="1"/>
</dbReference>
<dbReference type="SMART" id="SM00826">
    <property type="entry name" value="PKS_DH"/>
    <property type="match status" value="1"/>
</dbReference>
<dbReference type="SUPFAM" id="SSF47336">
    <property type="entry name" value="ACP-like"/>
    <property type="match status" value="1"/>
</dbReference>
<dbReference type="GO" id="GO:0031177">
    <property type="term" value="F:phosphopantetheine binding"/>
    <property type="evidence" value="ECO:0007669"/>
    <property type="project" value="InterPro"/>
</dbReference>
<accession>A0A8H3IWE8</accession>
<evidence type="ECO:0000313" key="13">
    <source>
        <dbReference type="EMBL" id="CAF9936490.1"/>
    </source>
</evidence>
<dbReference type="SMART" id="SM00822">
    <property type="entry name" value="PKS_KR"/>
    <property type="match status" value="1"/>
</dbReference>
<dbReference type="InterPro" id="IPR042104">
    <property type="entry name" value="PKS_dehydratase_sf"/>
</dbReference>
<dbReference type="Pfam" id="PF14765">
    <property type="entry name" value="PS-DH"/>
    <property type="match status" value="1"/>
</dbReference>
<dbReference type="CDD" id="cd02440">
    <property type="entry name" value="AdoMet_MTases"/>
    <property type="match status" value="1"/>
</dbReference>
<evidence type="ECO:0000256" key="4">
    <source>
        <dbReference type="ARBA" id="ARBA00022857"/>
    </source>
</evidence>
<evidence type="ECO:0000256" key="7">
    <source>
        <dbReference type="ARBA" id="ARBA00023315"/>
    </source>
</evidence>
<keyword evidence="4" id="KW-0521">NADP</keyword>
<dbReference type="InterPro" id="IPR049900">
    <property type="entry name" value="PKS_mFAS_DH"/>
</dbReference>
<feature type="active site" description="Proton acceptor; for dehydratase activity" evidence="8">
    <location>
        <position position="1013"/>
    </location>
</feature>
<dbReference type="Pfam" id="PF23114">
    <property type="entry name" value="NAD-bd_HRPKS_sdrA"/>
    <property type="match status" value="1"/>
</dbReference>
<dbReference type="SUPFAM" id="SSF53901">
    <property type="entry name" value="Thiolase-like"/>
    <property type="match status" value="1"/>
</dbReference>
<dbReference type="InterPro" id="IPR020843">
    <property type="entry name" value="ER"/>
</dbReference>
<protein>
    <recommendedName>
        <fullName evidence="15">Polyketide synthase</fullName>
    </recommendedName>
</protein>
<feature type="domain" description="PKS/mFAS DH" evidence="12">
    <location>
        <begin position="948"/>
        <end position="1301"/>
    </location>
</feature>
<proteinExistence type="predicted"/>
<dbReference type="SUPFAM" id="SSF53335">
    <property type="entry name" value="S-adenosyl-L-methionine-dependent methyltransferases"/>
    <property type="match status" value="1"/>
</dbReference>
<dbReference type="InterPro" id="IPR009081">
    <property type="entry name" value="PP-bd_ACP"/>
</dbReference>
<dbReference type="Pfam" id="PF00698">
    <property type="entry name" value="Acyl_transf_1"/>
    <property type="match status" value="1"/>
</dbReference>
<evidence type="ECO:0000313" key="14">
    <source>
        <dbReference type="Proteomes" id="UP000664203"/>
    </source>
</evidence>
<reference evidence="13" key="1">
    <citation type="submission" date="2021-03" db="EMBL/GenBank/DDBJ databases">
        <authorList>
            <person name="Tagirdzhanova G."/>
        </authorList>
    </citation>
    <scope>NUCLEOTIDE SEQUENCE</scope>
</reference>